<dbReference type="Proteomes" id="UP001234178">
    <property type="component" value="Unassembled WGS sequence"/>
</dbReference>
<dbReference type="PANTHER" id="PTHR16056">
    <property type="entry name" value="REGULATOR OF MICROTUBULE DYNAMICS PROTEIN"/>
    <property type="match status" value="1"/>
</dbReference>
<comment type="caution">
    <text evidence="9">The sequence shown here is derived from an EMBL/GenBank/DDBJ whole genome shotgun (WGS) entry which is preliminary data.</text>
</comment>
<keyword evidence="4" id="KW-0677">Repeat</keyword>
<keyword evidence="10" id="KW-1185">Reference proteome</keyword>
<evidence type="ECO:0000256" key="8">
    <source>
        <dbReference type="ARBA" id="ARBA00041958"/>
    </source>
</evidence>
<evidence type="ECO:0000256" key="2">
    <source>
        <dbReference type="ARBA" id="ARBA00011375"/>
    </source>
</evidence>
<evidence type="ECO:0000256" key="5">
    <source>
        <dbReference type="ARBA" id="ARBA00022803"/>
    </source>
</evidence>
<accession>A0ABR0ACA2</accession>
<evidence type="ECO:0000256" key="7">
    <source>
        <dbReference type="ARBA" id="ARBA00039966"/>
    </source>
</evidence>
<evidence type="ECO:0000256" key="4">
    <source>
        <dbReference type="ARBA" id="ARBA00022737"/>
    </source>
</evidence>
<evidence type="ECO:0000313" key="10">
    <source>
        <dbReference type="Proteomes" id="UP001234178"/>
    </source>
</evidence>
<evidence type="ECO:0000256" key="6">
    <source>
        <dbReference type="ARBA" id="ARBA00023212"/>
    </source>
</evidence>
<protein>
    <recommendedName>
        <fullName evidence="7">Regulator of microtubule dynamics protein 1</fullName>
    </recommendedName>
    <alternativeName>
        <fullName evidence="8">Protein FAM82B</fullName>
    </alternativeName>
</protein>
<dbReference type="InterPro" id="IPR049039">
    <property type="entry name" value="RMD1-3_a_helical_rpt"/>
</dbReference>
<keyword evidence="5" id="KW-0802">TPR repeat</keyword>
<keyword evidence="3" id="KW-0963">Cytoplasm</keyword>
<evidence type="ECO:0000256" key="1">
    <source>
        <dbReference type="ARBA" id="ARBA00004245"/>
    </source>
</evidence>
<proteinExistence type="predicted"/>
<reference evidence="9 10" key="1">
    <citation type="journal article" date="2023" name="Nucleic Acids Res.">
        <title>The hologenome of Daphnia magna reveals possible DNA methylation and microbiome-mediated evolution of the host genome.</title>
        <authorList>
            <person name="Chaturvedi A."/>
            <person name="Li X."/>
            <person name="Dhandapani V."/>
            <person name="Marshall H."/>
            <person name="Kissane S."/>
            <person name="Cuenca-Cambronero M."/>
            <person name="Asole G."/>
            <person name="Calvet F."/>
            <person name="Ruiz-Romero M."/>
            <person name="Marangio P."/>
            <person name="Guigo R."/>
            <person name="Rago D."/>
            <person name="Mirbahai L."/>
            <person name="Eastwood N."/>
            <person name="Colbourne J.K."/>
            <person name="Zhou J."/>
            <person name="Mallon E."/>
            <person name="Orsini L."/>
        </authorList>
    </citation>
    <scope>NUCLEOTIDE SEQUENCE [LARGE SCALE GENOMIC DNA]</scope>
    <source>
        <strain evidence="9">LRV0_1</strain>
    </source>
</reference>
<organism evidence="9 10">
    <name type="scientific">Daphnia magna</name>
    <dbReference type="NCBI Taxonomy" id="35525"/>
    <lineage>
        <taxon>Eukaryota</taxon>
        <taxon>Metazoa</taxon>
        <taxon>Ecdysozoa</taxon>
        <taxon>Arthropoda</taxon>
        <taxon>Crustacea</taxon>
        <taxon>Branchiopoda</taxon>
        <taxon>Diplostraca</taxon>
        <taxon>Cladocera</taxon>
        <taxon>Anomopoda</taxon>
        <taxon>Daphniidae</taxon>
        <taxon>Daphnia</taxon>
    </lineage>
</organism>
<evidence type="ECO:0000256" key="3">
    <source>
        <dbReference type="ARBA" id="ARBA00022490"/>
    </source>
</evidence>
<keyword evidence="6" id="KW-0206">Cytoskeleton</keyword>
<dbReference type="EMBL" id="JAOYFB010000037">
    <property type="protein sequence ID" value="KAK4022742.1"/>
    <property type="molecule type" value="Genomic_DNA"/>
</dbReference>
<comment type="subunit">
    <text evidence="2">Interacts with microtubules.</text>
</comment>
<dbReference type="PANTHER" id="PTHR16056:SF16">
    <property type="entry name" value="REGULATOR OF MICROTUBULE DYNAMICS PROTEIN 1"/>
    <property type="match status" value="1"/>
</dbReference>
<comment type="subcellular location">
    <subcellularLocation>
        <location evidence="1">Cytoplasm</location>
        <location evidence="1">Cytoskeleton</location>
    </subcellularLocation>
</comment>
<dbReference type="Gene3D" id="1.25.40.10">
    <property type="entry name" value="Tetratricopeptide repeat domain"/>
    <property type="match status" value="1"/>
</dbReference>
<dbReference type="InterPro" id="IPR011990">
    <property type="entry name" value="TPR-like_helical_dom_sf"/>
</dbReference>
<dbReference type="Pfam" id="PF21033">
    <property type="entry name" value="RMD1-3"/>
    <property type="match status" value="1"/>
</dbReference>
<name>A0ABR0ACA2_9CRUS</name>
<sequence length="337" mass="38730">MIECEEVLLFLFCSSKSSRAMELAYLSILNHVIRLSSLILFLLWKATLMALQFSVRQIGGIVYHAFTLYRKRFLNVFPNKPAVVSRNIGWMLGLMPAVATSVKPDEEKENKKNLISEADILYNEHSYTKLRNLLLQYKGEENAEILWRLARATFEVAKLSSSPAEQKQLDLEAYGYVELALRIDPENFAAHKWMFILLDKKASYDGLKERISQSFAVKQHIERACELNPKDATSFHLLGYWCFSVAELPWLQRQIASTLFAKPPVSSYEEALQYFLRAEEVEPNFYSTNLLMIGKTYLRLKNREKAIVYLTGARDYAVASSKDLETKQEAAKLLNSI</sequence>
<gene>
    <name evidence="9" type="ORF">OUZ56_008192</name>
</gene>
<dbReference type="SUPFAM" id="SSF48452">
    <property type="entry name" value="TPR-like"/>
    <property type="match status" value="1"/>
</dbReference>
<evidence type="ECO:0000313" key="9">
    <source>
        <dbReference type="EMBL" id="KAK4022742.1"/>
    </source>
</evidence>